<name>A0ABX7Q0K6_9BACT</name>
<gene>
    <name evidence="7" type="ORF">JZM60_12340</name>
</gene>
<evidence type="ECO:0000256" key="4">
    <source>
        <dbReference type="ARBA" id="ARBA00023004"/>
    </source>
</evidence>
<dbReference type="CDD" id="cd01335">
    <property type="entry name" value="Radical_SAM"/>
    <property type="match status" value="1"/>
</dbReference>
<keyword evidence="5" id="KW-0411">Iron-sulfur</keyword>
<dbReference type="InterPro" id="IPR050377">
    <property type="entry name" value="Radical_SAM_PqqE_MftC-like"/>
</dbReference>
<dbReference type="SFLD" id="SFLDG01067">
    <property type="entry name" value="SPASM/twitch_domain_containing"/>
    <property type="match status" value="1"/>
</dbReference>
<organism evidence="7 8">
    <name type="scientific">Geobacter benzoatilyticus</name>
    <dbReference type="NCBI Taxonomy" id="2815309"/>
    <lineage>
        <taxon>Bacteria</taxon>
        <taxon>Pseudomonadati</taxon>
        <taxon>Thermodesulfobacteriota</taxon>
        <taxon>Desulfuromonadia</taxon>
        <taxon>Geobacterales</taxon>
        <taxon>Geobacteraceae</taxon>
        <taxon>Geobacter</taxon>
    </lineage>
</organism>
<dbReference type="PANTHER" id="PTHR11228:SF7">
    <property type="entry name" value="PQQA PEPTIDE CYCLASE"/>
    <property type="match status" value="1"/>
</dbReference>
<dbReference type="EMBL" id="CP071382">
    <property type="protein sequence ID" value="QSV44934.1"/>
    <property type="molecule type" value="Genomic_DNA"/>
</dbReference>
<evidence type="ECO:0000256" key="5">
    <source>
        <dbReference type="ARBA" id="ARBA00023014"/>
    </source>
</evidence>
<dbReference type="Proteomes" id="UP000663651">
    <property type="component" value="Chromosome"/>
</dbReference>
<dbReference type="InterPro" id="IPR013785">
    <property type="entry name" value="Aldolase_TIM"/>
</dbReference>
<evidence type="ECO:0000256" key="2">
    <source>
        <dbReference type="ARBA" id="ARBA00022691"/>
    </source>
</evidence>
<sequence>MTLAAQSSQQRFKLLRQALLLATPPAVTDVGCPETTTERTLTRRGVLWLGQTCNLRCSFCYFADMVATASHPEHSFMSLEKAKAICRTLVDFYGNTALDLQGGEPTIYPGILELVAFCRDIGLAPTLITNGLLLDDQELCLRYRDAGVNDFLVSVQGLGEVHDRLVGVTGAHRRQMTALRNLRELAIPFRFNCVMSGPALSQLPDIALLARETGARVVNFITFNPFADQGRNGRRTSDNVPSYSEVKPLLQSALEILETAGIEVNVRYFPFCMVEERYRHHVYNFQQLSYDHCEWDFASWGWTGLKPQRTRDGQPSPPVALNASPGLTRAKEIFKKLAEARLLKPLLYSGYRIVSRVLASSCANPAELYRRVAKIHADIHCEYRYGEACQTCNLMTICDGFHGDYAEIFGMDEAEPVHSAGRVDDPTYYISRQAKVL</sequence>
<comment type="cofactor">
    <cofactor evidence="1">
        <name>[4Fe-4S] cluster</name>
        <dbReference type="ChEBI" id="CHEBI:49883"/>
    </cofactor>
</comment>
<evidence type="ECO:0000313" key="8">
    <source>
        <dbReference type="Proteomes" id="UP000663651"/>
    </source>
</evidence>
<dbReference type="InterPro" id="IPR007197">
    <property type="entry name" value="rSAM"/>
</dbReference>
<dbReference type="SFLD" id="SFLDS00029">
    <property type="entry name" value="Radical_SAM"/>
    <property type="match status" value="1"/>
</dbReference>
<dbReference type="RefSeq" id="WP_207162748.1">
    <property type="nucleotide sequence ID" value="NZ_CP071382.1"/>
</dbReference>
<evidence type="ECO:0000259" key="6">
    <source>
        <dbReference type="PROSITE" id="PS51918"/>
    </source>
</evidence>
<dbReference type="InterPro" id="IPR058240">
    <property type="entry name" value="rSAM_sf"/>
</dbReference>
<reference evidence="7 8" key="1">
    <citation type="submission" date="2021-03" db="EMBL/GenBank/DDBJ databases">
        <title>Geobacter metallireducens gen. nov. sp. nov., a microorganism capable of coupling the complete oxidation of organic compounds to the reduction of iron and other metals.</title>
        <authorList>
            <person name="Li Y."/>
        </authorList>
    </citation>
    <scope>NUCLEOTIDE SEQUENCE [LARGE SCALE GENOMIC DNA]</scope>
    <source>
        <strain evidence="7 8">Jerry-YX</strain>
    </source>
</reference>
<dbReference type="Pfam" id="PF04055">
    <property type="entry name" value="Radical_SAM"/>
    <property type="match status" value="1"/>
</dbReference>
<dbReference type="PROSITE" id="PS51918">
    <property type="entry name" value="RADICAL_SAM"/>
    <property type="match status" value="1"/>
</dbReference>
<dbReference type="PANTHER" id="PTHR11228">
    <property type="entry name" value="RADICAL SAM DOMAIN PROTEIN"/>
    <property type="match status" value="1"/>
</dbReference>
<keyword evidence="3" id="KW-0479">Metal-binding</keyword>
<keyword evidence="4" id="KW-0408">Iron</keyword>
<keyword evidence="2" id="KW-0949">S-adenosyl-L-methionine</keyword>
<evidence type="ECO:0000256" key="3">
    <source>
        <dbReference type="ARBA" id="ARBA00022723"/>
    </source>
</evidence>
<keyword evidence="8" id="KW-1185">Reference proteome</keyword>
<dbReference type="Gene3D" id="3.20.20.70">
    <property type="entry name" value="Aldolase class I"/>
    <property type="match status" value="1"/>
</dbReference>
<evidence type="ECO:0000313" key="7">
    <source>
        <dbReference type="EMBL" id="QSV44934.1"/>
    </source>
</evidence>
<accession>A0ABX7Q0K6</accession>
<dbReference type="SUPFAM" id="SSF102114">
    <property type="entry name" value="Radical SAM enzymes"/>
    <property type="match status" value="1"/>
</dbReference>
<feature type="domain" description="Radical SAM core" evidence="6">
    <location>
        <begin position="39"/>
        <end position="267"/>
    </location>
</feature>
<evidence type="ECO:0000256" key="1">
    <source>
        <dbReference type="ARBA" id="ARBA00001966"/>
    </source>
</evidence>
<protein>
    <submittedName>
        <fullName evidence="7">Radical SAM protein</fullName>
    </submittedName>
</protein>
<proteinExistence type="predicted"/>